<sequence>MNTYSAPLRIVVHGEFHAHHPYILCIIVQATRSSTETEPKGRPTCVSPRTTPTLKHVKNHPSTTQGRLRPPVATNGPTGVFRCQRCASHTMAHLNPTSRGGQHAASSATRQQLASPRGYQRPPHNLPSDFATSTPPPRSPTRLCTQ</sequence>
<feature type="compositionally biased region" description="Polar residues" evidence="1">
    <location>
        <begin position="95"/>
        <end position="114"/>
    </location>
</feature>
<proteinExistence type="predicted"/>
<protein>
    <submittedName>
        <fullName evidence="2">Uncharacterized protein</fullName>
    </submittedName>
</protein>
<feature type="region of interest" description="Disordered" evidence="1">
    <location>
        <begin position="35"/>
        <end position="76"/>
    </location>
</feature>
<evidence type="ECO:0000313" key="2">
    <source>
        <dbReference type="EMBL" id="KAG6655446.1"/>
    </source>
</evidence>
<evidence type="ECO:0000313" key="3">
    <source>
        <dbReference type="Proteomes" id="UP000811609"/>
    </source>
</evidence>
<name>A0A8T1QLP6_CARIL</name>
<feature type="region of interest" description="Disordered" evidence="1">
    <location>
        <begin position="92"/>
        <end position="146"/>
    </location>
</feature>
<organism evidence="2 3">
    <name type="scientific">Carya illinoinensis</name>
    <name type="common">Pecan</name>
    <dbReference type="NCBI Taxonomy" id="32201"/>
    <lineage>
        <taxon>Eukaryota</taxon>
        <taxon>Viridiplantae</taxon>
        <taxon>Streptophyta</taxon>
        <taxon>Embryophyta</taxon>
        <taxon>Tracheophyta</taxon>
        <taxon>Spermatophyta</taxon>
        <taxon>Magnoliopsida</taxon>
        <taxon>eudicotyledons</taxon>
        <taxon>Gunneridae</taxon>
        <taxon>Pentapetalae</taxon>
        <taxon>rosids</taxon>
        <taxon>fabids</taxon>
        <taxon>Fagales</taxon>
        <taxon>Juglandaceae</taxon>
        <taxon>Carya</taxon>
    </lineage>
</organism>
<dbReference type="EMBL" id="CM031813">
    <property type="protein sequence ID" value="KAG6655446.1"/>
    <property type="molecule type" value="Genomic_DNA"/>
</dbReference>
<evidence type="ECO:0000256" key="1">
    <source>
        <dbReference type="SAM" id="MobiDB-lite"/>
    </source>
</evidence>
<dbReference type="Proteomes" id="UP000811609">
    <property type="component" value="Chromosome 5"/>
</dbReference>
<dbReference type="AlphaFoldDB" id="A0A8T1QLP6"/>
<gene>
    <name evidence="2" type="ORF">CIPAW_05G216800</name>
</gene>
<reference evidence="2" key="1">
    <citation type="submission" date="2020-12" db="EMBL/GenBank/DDBJ databases">
        <title>WGS assembly of Carya illinoinensis cv. Pawnee.</title>
        <authorList>
            <person name="Platts A."/>
            <person name="Shu S."/>
            <person name="Wright S."/>
            <person name="Barry K."/>
            <person name="Edger P."/>
            <person name="Pires J.C."/>
            <person name="Schmutz J."/>
        </authorList>
    </citation>
    <scope>NUCLEOTIDE SEQUENCE</scope>
    <source>
        <tissue evidence="2">Leaf</tissue>
    </source>
</reference>
<comment type="caution">
    <text evidence="2">The sequence shown here is derived from an EMBL/GenBank/DDBJ whole genome shotgun (WGS) entry which is preliminary data.</text>
</comment>
<keyword evidence="3" id="KW-1185">Reference proteome</keyword>
<accession>A0A8T1QLP6</accession>